<protein>
    <submittedName>
        <fullName evidence="1">16013_t:CDS:1</fullName>
    </submittedName>
</protein>
<organism evidence="1 2">
    <name type="scientific">Funneliformis mosseae</name>
    <name type="common">Endomycorrhizal fungus</name>
    <name type="synonym">Glomus mosseae</name>
    <dbReference type="NCBI Taxonomy" id="27381"/>
    <lineage>
        <taxon>Eukaryota</taxon>
        <taxon>Fungi</taxon>
        <taxon>Fungi incertae sedis</taxon>
        <taxon>Mucoromycota</taxon>
        <taxon>Glomeromycotina</taxon>
        <taxon>Glomeromycetes</taxon>
        <taxon>Glomerales</taxon>
        <taxon>Glomeraceae</taxon>
        <taxon>Funneliformis</taxon>
    </lineage>
</organism>
<accession>A0A9N9IVM4</accession>
<evidence type="ECO:0000313" key="1">
    <source>
        <dbReference type="EMBL" id="CAG8752740.1"/>
    </source>
</evidence>
<keyword evidence="2" id="KW-1185">Reference proteome</keyword>
<evidence type="ECO:0000313" key="2">
    <source>
        <dbReference type="Proteomes" id="UP000789375"/>
    </source>
</evidence>
<proteinExistence type="predicted"/>
<name>A0A9N9IVM4_FUNMO</name>
<comment type="caution">
    <text evidence="1">The sequence shown here is derived from an EMBL/GenBank/DDBJ whole genome shotgun (WGS) entry which is preliminary data.</text>
</comment>
<dbReference type="EMBL" id="CAJVPP010025949">
    <property type="protein sequence ID" value="CAG8752740.1"/>
    <property type="molecule type" value="Genomic_DNA"/>
</dbReference>
<reference evidence="1" key="1">
    <citation type="submission" date="2021-06" db="EMBL/GenBank/DDBJ databases">
        <authorList>
            <person name="Kallberg Y."/>
            <person name="Tangrot J."/>
            <person name="Rosling A."/>
        </authorList>
    </citation>
    <scope>NUCLEOTIDE SEQUENCE</scope>
    <source>
        <strain evidence="1">87-6 pot B 2015</strain>
    </source>
</reference>
<sequence>NTNIDPNIMNGYQSVKCRCLLFSSHWARFDVFIYKTAKYFHELPLVQMSPA</sequence>
<feature type="non-terminal residue" evidence="1">
    <location>
        <position position="1"/>
    </location>
</feature>
<dbReference type="Proteomes" id="UP000789375">
    <property type="component" value="Unassembled WGS sequence"/>
</dbReference>
<dbReference type="AlphaFoldDB" id="A0A9N9IVM4"/>
<gene>
    <name evidence="1" type="ORF">FMOSSE_LOCUS16740</name>
</gene>